<keyword evidence="4" id="KW-1185">Reference proteome</keyword>
<dbReference type="Proteomes" id="UP001437256">
    <property type="component" value="Unassembled WGS sequence"/>
</dbReference>
<evidence type="ECO:0000313" key="4">
    <source>
        <dbReference type="Proteomes" id="UP001437256"/>
    </source>
</evidence>
<keyword evidence="2" id="KW-0812">Transmembrane</keyword>
<comment type="caution">
    <text evidence="3">The sequence shown here is derived from an EMBL/GenBank/DDBJ whole genome shotgun (WGS) entry which is preliminary data.</text>
</comment>
<evidence type="ECO:0000256" key="2">
    <source>
        <dbReference type="SAM" id="Phobius"/>
    </source>
</evidence>
<name>A0ABR2ZUC1_9AGAR</name>
<gene>
    <name evidence="3" type="ORF">AAF712_008070</name>
</gene>
<reference evidence="3 4" key="1">
    <citation type="submission" date="2024-05" db="EMBL/GenBank/DDBJ databases">
        <title>A draft genome resource for the thread blight pathogen Marasmius tenuissimus strain MS-2.</title>
        <authorList>
            <person name="Yulfo-Soto G.E."/>
            <person name="Baruah I.K."/>
            <person name="Amoako-Attah I."/>
            <person name="Bukari Y."/>
            <person name="Meinhardt L.W."/>
            <person name="Bailey B.A."/>
            <person name="Cohen S.P."/>
        </authorList>
    </citation>
    <scope>NUCLEOTIDE SEQUENCE [LARGE SCALE GENOMIC DNA]</scope>
    <source>
        <strain evidence="3 4">MS-2</strain>
    </source>
</reference>
<feature type="transmembrane region" description="Helical" evidence="2">
    <location>
        <begin position="36"/>
        <end position="59"/>
    </location>
</feature>
<dbReference type="PANTHER" id="PTHR12242:SF1">
    <property type="entry name" value="MYND-TYPE DOMAIN-CONTAINING PROTEIN"/>
    <property type="match status" value="1"/>
</dbReference>
<keyword evidence="2" id="KW-1133">Transmembrane helix</keyword>
<feature type="compositionally biased region" description="Basic and acidic residues" evidence="1">
    <location>
        <begin position="243"/>
        <end position="261"/>
    </location>
</feature>
<organism evidence="3 4">
    <name type="scientific">Marasmius tenuissimus</name>
    <dbReference type="NCBI Taxonomy" id="585030"/>
    <lineage>
        <taxon>Eukaryota</taxon>
        <taxon>Fungi</taxon>
        <taxon>Dikarya</taxon>
        <taxon>Basidiomycota</taxon>
        <taxon>Agaricomycotina</taxon>
        <taxon>Agaricomycetes</taxon>
        <taxon>Agaricomycetidae</taxon>
        <taxon>Agaricales</taxon>
        <taxon>Marasmiineae</taxon>
        <taxon>Marasmiaceae</taxon>
        <taxon>Marasmius</taxon>
    </lineage>
</organism>
<dbReference type="PANTHER" id="PTHR12242">
    <property type="entry name" value="OS02G0130600 PROTEIN-RELATED"/>
    <property type="match status" value="1"/>
</dbReference>
<feature type="transmembrane region" description="Helical" evidence="2">
    <location>
        <begin position="71"/>
        <end position="96"/>
    </location>
</feature>
<feature type="transmembrane region" description="Helical" evidence="2">
    <location>
        <begin position="201"/>
        <end position="222"/>
    </location>
</feature>
<feature type="transmembrane region" description="Helical" evidence="2">
    <location>
        <begin position="161"/>
        <end position="181"/>
    </location>
</feature>
<keyword evidence="2" id="KW-0472">Membrane</keyword>
<dbReference type="EMBL" id="JBBXMP010000054">
    <property type="protein sequence ID" value="KAL0064948.1"/>
    <property type="molecule type" value="Genomic_DNA"/>
</dbReference>
<sequence>MKGKGLKATFKQLVGVHEPVFDPSCKLVTSPFFSSTVLAVIRFLVGLYTVTTLVIMLVSDGVGKGQAGENFSFFTTLTYIGICAYYWAAFVQTACYELERRKKGGRVGYPLQRWPKFLQSLHLILGTTIITYLWRNVSVHALNTVFCIFEMLFTHSPRPRWFFLVFMILILGGYVGVAYVTHATQGFYTYEFLDPSHGPILAVYIVGIGVAECILFALAWGLMTLRAKWYPVVSSPPSSDAEDDRRDSSDDSDEKDSRDFV</sequence>
<evidence type="ECO:0000313" key="3">
    <source>
        <dbReference type="EMBL" id="KAL0064948.1"/>
    </source>
</evidence>
<proteinExistence type="predicted"/>
<feature type="region of interest" description="Disordered" evidence="1">
    <location>
        <begin position="233"/>
        <end position="261"/>
    </location>
</feature>
<evidence type="ECO:0000256" key="1">
    <source>
        <dbReference type="SAM" id="MobiDB-lite"/>
    </source>
</evidence>
<protein>
    <submittedName>
        <fullName evidence="3">Uncharacterized protein</fullName>
    </submittedName>
</protein>
<accession>A0ABR2ZUC1</accession>